<feature type="domain" description="Lysozyme inhibitor LprI-like N-terminal" evidence="1">
    <location>
        <begin position="53"/>
        <end position="108"/>
    </location>
</feature>
<dbReference type="Pfam" id="PF07007">
    <property type="entry name" value="LprI"/>
    <property type="match status" value="1"/>
</dbReference>
<evidence type="ECO:0000259" key="1">
    <source>
        <dbReference type="Pfam" id="PF07007"/>
    </source>
</evidence>
<dbReference type="PANTHER" id="PTHR37549">
    <property type="entry name" value="LIPOPROTEIN LPRI"/>
    <property type="match status" value="1"/>
</dbReference>
<name>A0A2C9ENB4_PSEPH</name>
<dbReference type="AlphaFoldDB" id="A0A2C9ENB4"/>
<dbReference type="eggNOG" id="COG4461">
    <property type="taxonomic scope" value="Bacteria"/>
</dbReference>
<gene>
    <name evidence="2" type="ORF">PFLCHA0_c33650</name>
</gene>
<dbReference type="GO" id="GO:0005576">
    <property type="term" value="C:extracellular region"/>
    <property type="evidence" value="ECO:0007669"/>
    <property type="project" value="TreeGrafter"/>
</dbReference>
<evidence type="ECO:0000313" key="2">
    <source>
        <dbReference type="EMBL" id="AGL85135.1"/>
    </source>
</evidence>
<organism evidence="2 3">
    <name type="scientific">Pseudomonas protegens (strain DSM 19095 / LMG 27888 / CFBP 6595 / CHA0)</name>
    <dbReference type="NCBI Taxonomy" id="1124983"/>
    <lineage>
        <taxon>Bacteria</taxon>
        <taxon>Pseudomonadati</taxon>
        <taxon>Pseudomonadota</taxon>
        <taxon>Gammaproteobacteria</taxon>
        <taxon>Pseudomonadales</taxon>
        <taxon>Pseudomonadaceae</taxon>
        <taxon>Pseudomonas</taxon>
    </lineage>
</organism>
<dbReference type="KEGG" id="pprc:PFLCHA0_c33650"/>
<accession>A0A2C9ENB4</accession>
<dbReference type="PANTHER" id="PTHR37549:SF1">
    <property type="entry name" value="LIPOPROTEIN LPRI"/>
    <property type="match status" value="1"/>
</dbReference>
<reference evidence="3" key="1">
    <citation type="journal article" date="2014" name="Genome Announc.">
        <title>Full-genome sequence of the plant growth-promoting bacterium Pseudomonas protegens CHA0.</title>
        <authorList>
            <person name="Jousset A."/>
            <person name="Schuldes J."/>
            <person name="Keel C."/>
            <person name="Maurhofer M."/>
            <person name="Daniel R."/>
            <person name="Scheu S."/>
            <person name="Thuermer A."/>
        </authorList>
    </citation>
    <scope>NUCLEOTIDE SEQUENCE [LARGE SCALE GENOMIC DNA]</scope>
    <source>
        <strain evidence="3">DSM 19095 / LMG 27888 / CFBP 6595 / CHA0</strain>
    </source>
</reference>
<evidence type="ECO:0000313" key="3">
    <source>
        <dbReference type="Proteomes" id="UP000013940"/>
    </source>
</evidence>
<dbReference type="EMBL" id="CP003190">
    <property type="protein sequence ID" value="AGL85135.1"/>
    <property type="molecule type" value="Genomic_DNA"/>
</dbReference>
<dbReference type="InterPro" id="IPR052755">
    <property type="entry name" value="Lysozyme_Inhibitor_LprI"/>
</dbReference>
<dbReference type="InterPro" id="IPR009739">
    <property type="entry name" value="LprI-like_N"/>
</dbReference>
<sequence>MSLKTLHCSYSCAAFSEWNRPMFAPLVRPLRATGLLFAVLACSQGVQASSFDCAKAASSSEKALCADPYTASLDSQLGKAWKATLAKAKDPKALRLDQREWLKERDQCAADLGCLRSKYLSRLVALRYVNVPFEWQGTWQRVSVSPFYTGDLVIRRTGENRLSFDLSAMGGANSGSLAGKAQIKGGEASYSVEGCNLRFTQRNGLLQVSQEGDSFACGAGSGVYYDGLYVASKQALESHYDLLSTALVRTEEEDRRARKLLKKDYQTLLDSGSSFSADTSAELKGAEVTDMWLPGLATTNAAIFVRGTQGQLWVALLVVAGPKDEVRVRYYTTEPEWKHSLPDVVQSWYEARSKDKQLPLDMMP</sequence>
<dbReference type="Proteomes" id="UP000013940">
    <property type="component" value="Chromosome"/>
</dbReference>
<dbReference type="Gene3D" id="1.20.1270.180">
    <property type="match status" value="1"/>
</dbReference>
<proteinExistence type="predicted"/>
<protein>
    <recommendedName>
        <fullName evidence="1">Lysozyme inhibitor LprI-like N-terminal domain-containing protein</fullName>
    </recommendedName>
</protein>
<dbReference type="HOGENOM" id="CLU_070307_0_0_6"/>